<protein>
    <submittedName>
        <fullName evidence="1">Uncharacterized protein</fullName>
    </submittedName>
</protein>
<proteinExistence type="predicted"/>
<sequence>MHMEQFACLETLEIGLCMDTTRDSWSYFPLEAWEWLIDELTDLSSARPPLHTITIKWYIISPFNGLNMISDGDWNLLDRALDKFPFLKKVEFVWDDGDGFLEGEEEGWLLDDLVPGELEPVLGKTAACEFVKMRLEEAHKKGLLMFYHVGPSA</sequence>
<reference evidence="1" key="1">
    <citation type="submission" date="2022-07" db="EMBL/GenBank/DDBJ databases">
        <title>Genome Sequence of Physisporinus lineatus.</title>
        <authorList>
            <person name="Buettner E."/>
        </authorList>
    </citation>
    <scope>NUCLEOTIDE SEQUENCE</scope>
    <source>
        <strain evidence="1">VT162</strain>
    </source>
</reference>
<accession>A0AAD5V5D9</accession>
<name>A0AAD5V5D9_9APHY</name>
<dbReference type="AlphaFoldDB" id="A0AAD5V5D9"/>
<evidence type="ECO:0000313" key="1">
    <source>
        <dbReference type="EMBL" id="KAJ3486740.1"/>
    </source>
</evidence>
<dbReference type="EMBL" id="JANAWD010000112">
    <property type="protein sequence ID" value="KAJ3486740.1"/>
    <property type="molecule type" value="Genomic_DNA"/>
</dbReference>
<dbReference type="Proteomes" id="UP001212997">
    <property type="component" value="Unassembled WGS sequence"/>
</dbReference>
<keyword evidence="2" id="KW-1185">Reference proteome</keyword>
<comment type="caution">
    <text evidence="1">The sequence shown here is derived from an EMBL/GenBank/DDBJ whole genome shotgun (WGS) entry which is preliminary data.</text>
</comment>
<gene>
    <name evidence="1" type="ORF">NLI96_g4025</name>
</gene>
<evidence type="ECO:0000313" key="2">
    <source>
        <dbReference type="Proteomes" id="UP001212997"/>
    </source>
</evidence>
<organism evidence="1 2">
    <name type="scientific">Meripilus lineatus</name>
    <dbReference type="NCBI Taxonomy" id="2056292"/>
    <lineage>
        <taxon>Eukaryota</taxon>
        <taxon>Fungi</taxon>
        <taxon>Dikarya</taxon>
        <taxon>Basidiomycota</taxon>
        <taxon>Agaricomycotina</taxon>
        <taxon>Agaricomycetes</taxon>
        <taxon>Polyporales</taxon>
        <taxon>Meripilaceae</taxon>
        <taxon>Meripilus</taxon>
    </lineage>
</organism>